<proteinExistence type="predicted"/>
<accession>A0A7K1KU32</accession>
<gene>
    <name evidence="2" type="ORF">GNZ18_03695</name>
</gene>
<evidence type="ECO:0000313" key="2">
    <source>
        <dbReference type="EMBL" id="MUN35701.1"/>
    </source>
</evidence>
<feature type="region of interest" description="Disordered" evidence="1">
    <location>
        <begin position="140"/>
        <end position="162"/>
    </location>
</feature>
<reference evidence="2 3" key="1">
    <citation type="submission" date="2019-11" db="EMBL/GenBank/DDBJ databases">
        <authorList>
            <person name="Cao P."/>
        </authorList>
    </citation>
    <scope>NUCLEOTIDE SEQUENCE [LARGE SCALE GENOMIC DNA]</scope>
    <source>
        <strain evidence="2 3">NEAU-AAG5</strain>
    </source>
</reference>
<dbReference type="RefSeq" id="WP_156214592.1">
    <property type="nucleotide sequence ID" value="NZ_WOFH01000001.1"/>
</dbReference>
<keyword evidence="3" id="KW-1185">Reference proteome</keyword>
<evidence type="ECO:0000256" key="1">
    <source>
        <dbReference type="SAM" id="MobiDB-lite"/>
    </source>
</evidence>
<dbReference type="EMBL" id="WOFH01000001">
    <property type="protein sequence ID" value="MUN35701.1"/>
    <property type="molecule type" value="Genomic_DNA"/>
</dbReference>
<evidence type="ECO:0000313" key="3">
    <source>
        <dbReference type="Proteomes" id="UP000432015"/>
    </source>
</evidence>
<name>A0A7K1KU32_9ACTN</name>
<comment type="caution">
    <text evidence="2">The sequence shown here is derived from an EMBL/GenBank/DDBJ whole genome shotgun (WGS) entry which is preliminary data.</text>
</comment>
<sequence>MIIGPAHLDRFAVKAGTGLMLALTLATGNAATASASPATPARSAAATAPAAPKVHYTNSTLVNRNCKVFFNHPAKHRDDASWPAGPSTASKKVGVRYTAAGYAMVRDPQREKAGQAPWWGWINTKCLVDPVARRFPRVSKPRDLTSRPDPEGYAPALPDRHATRGDNTITIVDITPAARPLHGRVTVTSPGTLRNGAKKYAIGAVDTGWTFRITRKHCRRQDGRPYGRKQWVYGYSPNARRYGWVQAHHMSACIG</sequence>
<organism evidence="2 3">
    <name type="scientific">Actinomadura litoris</name>
    <dbReference type="NCBI Taxonomy" id="2678616"/>
    <lineage>
        <taxon>Bacteria</taxon>
        <taxon>Bacillati</taxon>
        <taxon>Actinomycetota</taxon>
        <taxon>Actinomycetes</taxon>
        <taxon>Streptosporangiales</taxon>
        <taxon>Thermomonosporaceae</taxon>
        <taxon>Actinomadura</taxon>
    </lineage>
</organism>
<protein>
    <submittedName>
        <fullName evidence="2">Uncharacterized protein</fullName>
    </submittedName>
</protein>
<feature type="compositionally biased region" description="Basic and acidic residues" evidence="1">
    <location>
        <begin position="140"/>
        <end position="150"/>
    </location>
</feature>
<dbReference type="AlphaFoldDB" id="A0A7K1KU32"/>
<dbReference type="Proteomes" id="UP000432015">
    <property type="component" value="Unassembled WGS sequence"/>
</dbReference>